<keyword evidence="3" id="KW-1185">Reference proteome</keyword>
<protein>
    <submittedName>
        <fullName evidence="2">Uncharacterized protein</fullName>
    </submittedName>
</protein>
<organism evidence="2 3">
    <name type="scientific">Heminiphilus faecis</name>
    <dbReference type="NCBI Taxonomy" id="2601703"/>
    <lineage>
        <taxon>Bacteria</taxon>
        <taxon>Pseudomonadati</taxon>
        <taxon>Bacteroidota</taxon>
        <taxon>Bacteroidia</taxon>
        <taxon>Bacteroidales</taxon>
        <taxon>Muribaculaceae</taxon>
        <taxon>Heminiphilus</taxon>
    </lineage>
</organism>
<evidence type="ECO:0000256" key="1">
    <source>
        <dbReference type="SAM" id="MobiDB-lite"/>
    </source>
</evidence>
<evidence type="ECO:0000313" key="2">
    <source>
        <dbReference type="EMBL" id="MEY8244378.1"/>
    </source>
</evidence>
<accession>A0ABV4CSL1</accession>
<feature type="region of interest" description="Disordered" evidence="1">
    <location>
        <begin position="43"/>
        <end position="63"/>
    </location>
</feature>
<dbReference type="RefSeq" id="WP_121698247.1">
    <property type="nucleotide sequence ID" value="NZ_JBCLPP010000004.1"/>
</dbReference>
<dbReference type="EMBL" id="JBCLPP010000004">
    <property type="protein sequence ID" value="MEY8244378.1"/>
    <property type="molecule type" value="Genomic_DNA"/>
</dbReference>
<name>A0ABV4CSL1_9BACT</name>
<evidence type="ECO:0000313" key="3">
    <source>
        <dbReference type="Proteomes" id="UP001565200"/>
    </source>
</evidence>
<dbReference type="Proteomes" id="UP001565200">
    <property type="component" value="Unassembled WGS sequence"/>
</dbReference>
<feature type="compositionally biased region" description="Basic and acidic residues" evidence="1">
    <location>
        <begin position="50"/>
        <end position="63"/>
    </location>
</feature>
<comment type="caution">
    <text evidence="2">The sequence shown here is derived from an EMBL/GenBank/DDBJ whole genome shotgun (WGS) entry which is preliminary data.</text>
</comment>
<reference evidence="2 3" key="1">
    <citation type="submission" date="2024-03" db="EMBL/GenBank/DDBJ databases">
        <title>Mouse gut bacterial collection (mGBC) of GemPharmatech.</title>
        <authorList>
            <person name="He Y."/>
            <person name="Dong L."/>
            <person name="Wu D."/>
            <person name="Gao X."/>
            <person name="Lin Z."/>
        </authorList>
    </citation>
    <scope>NUCLEOTIDE SEQUENCE [LARGE SCALE GENOMIC DNA]</scope>
    <source>
        <strain evidence="2 3">54-13</strain>
    </source>
</reference>
<gene>
    <name evidence="2" type="ORF">AAK873_01945</name>
</gene>
<proteinExistence type="predicted"/>
<sequence length="146" mass="16986">MKIISKNYDLFHSYSREQGVEEPAWRWDGGFVIVTFKRPTRNMAPQETIKSSDKETKENPKETKELTKEIIEVINNRDLTEVQINLLSLIIAMPSITLTKMAEELNMTIEQVRTLREKMENKGVFLCCSFTTKNFLIPHPSVHGLW</sequence>